<proteinExistence type="inferred from homology"/>
<feature type="transmembrane region" description="Helical" evidence="9">
    <location>
        <begin position="225"/>
        <end position="251"/>
    </location>
</feature>
<feature type="transmembrane region" description="Helical" evidence="9">
    <location>
        <begin position="300"/>
        <end position="321"/>
    </location>
</feature>
<comment type="caution">
    <text evidence="11">The sequence shown here is derived from an EMBL/GenBank/DDBJ whole genome shotgun (WGS) entry which is preliminary data.</text>
</comment>
<dbReference type="RefSeq" id="WP_022860586.1">
    <property type="nucleotide sequence ID" value="NZ_JGZD01000009.1"/>
</dbReference>
<name>A0A087BNG2_9BIFI</name>
<dbReference type="GO" id="GO:0016020">
    <property type="term" value="C:membrane"/>
    <property type="evidence" value="ECO:0007669"/>
    <property type="project" value="UniProtKB-SubCell"/>
</dbReference>
<feature type="transmembrane region" description="Helical" evidence="9">
    <location>
        <begin position="271"/>
        <end position="288"/>
    </location>
</feature>
<feature type="transmembrane region" description="Helical" evidence="9">
    <location>
        <begin position="366"/>
        <end position="384"/>
    </location>
</feature>
<feature type="transmembrane region" description="Helical" evidence="9">
    <location>
        <begin position="333"/>
        <end position="354"/>
    </location>
</feature>
<dbReference type="eggNOG" id="COG0475">
    <property type="taxonomic scope" value="Bacteria"/>
</dbReference>
<dbReference type="EMBL" id="JGZD01000009">
    <property type="protein sequence ID" value="KFI72562.1"/>
    <property type="molecule type" value="Genomic_DNA"/>
</dbReference>
<keyword evidence="12" id="KW-1185">Reference proteome</keyword>
<feature type="transmembrane region" description="Helical" evidence="9">
    <location>
        <begin position="6"/>
        <end position="25"/>
    </location>
</feature>
<feature type="domain" description="Cation/H+ exchanger transmembrane" evidence="10">
    <location>
        <begin position="15"/>
        <end position="381"/>
    </location>
</feature>
<evidence type="ECO:0000256" key="4">
    <source>
        <dbReference type="ARBA" id="ARBA00022449"/>
    </source>
</evidence>
<keyword evidence="3" id="KW-0813">Transport</keyword>
<evidence type="ECO:0000256" key="3">
    <source>
        <dbReference type="ARBA" id="ARBA00022448"/>
    </source>
</evidence>
<evidence type="ECO:0000259" key="10">
    <source>
        <dbReference type="Pfam" id="PF00999"/>
    </source>
</evidence>
<feature type="transmembrane region" description="Helical" evidence="9">
    <location>
        <begin position="117"/>
        <end position="136"/>
    </location>
</feature>
<dbReference type="Pfam" id="PF00999">
    <property type="entry name" value="Na_H_Exchanger"/>
    <property type="match status" value="1"/>
</dbReference>
<feature type="transmembrane region" description="Helical" evidence="9">
    <location>
        <begin position="177"/>
        <end position="198"/>
    </location>
</feature>
<evidence type="ECO:0000256" key="6">
    <source>
        <dbReference type="ARBA" id="ARBA00022989"/>
    </source>
</evidence>
<feature type="transmembrane region" description="Helical" evidence="9">
    <location>
        <begin position="88"/>
        <end position="111"/>
    </location>
</feature>
<dbReference type="Proteomes" id="UP000029014">
    <property type="component" value="Unassembled WGS sequence"/>
</dbReference>
<evidence type="ECO:0000256" key="2">
    <source>
        <dbReference type="ARBA" id="ARBA00005551"/>
    </source>
</evidence>
<dbReference type="Gene3D" id="1.20.1530.20">
    <property type="match status" value="1"/>
</dbReference>
<feature type="transmembrane region" description="Helical" evidence="9">
    <location>
        <begin position="148"/>
        <end position="171"/>
    </location>
</feature>
<evidence type="ECO:0000256" key="7">
    <source>
        <dbReference type="ARBA" id="ARBA00023065"/>
    </source>
</evidence>
<evidence type="ECO:0000313" key="11">
    <source>
        <dbReference type="EMBL" id="KFI72562.1"/>
    </source>
</evidence>
<keyword evidence="5 9" id="KW-0812">Transmembrane</keyword>
<evidence type="ECO:0000313" key="12">
    <source>
        <dbReference type="Proteomes" id="UP000029014"/>
    </source>
</evidence>
<accession>A0A087BNG2</accession>
<keyword evidence="6 9" id="KW-1133">Transmembrane helix</keyword>
<feature type="transmembrane region" description="Helical" evidence="9">
    <location>
        <begin position="34"/>
        <end position="53"/>
    </location>
</feature>
<dbReference type="AlphaFoldDB" id="A0A087BNG2"/>
<keyword evidence="8 9" id="KW-0472">Membrane</keyword>
<gene>
    <name evidence="11" type="ORF">BMIN_0460</name>
</gene>
<dbReference type="STRING" id="1693.BMIN_0460"/>
<reference evidence="11 12" key="1">
    <citation type="submission" date="2014-03" db="EMBL/GenBank/DDBJ databases">
        <title>Genomics of Bifidobacteria.</title>
        <authorList>
            <person name="Ventura M."/>
            <person name="Milani C."/>
            <person name="Lugli G.A."/>
        </authorList>
    </citation>
    <scope>NUCLEOTIDE SEQUENCE [LARGE SCALE GENOMIC DNA]</scope>
    <source>
        <strain evidence="11 12">LMG 11592</strain>
    </source>
</reference>
<comment type="subcellular location">
    <subcellularLocation>
        <location evidence="1">Membrane</location>
        <topology evidence="1">Multi-pass membrane protein</topology>
    </subcellularLocation>
</comment>
<evidence type="ECO:0000256" key="9">
    <source>
        <dbReference type="SAM" id="Phobius"/>
    </source>
</evidence>
<dbReference type="PANTHER" id="PTHR43562:SF1">
    <property type="entry name" value="NA(+)_H(+) ANTIPORTER YJBQ-RELATED"/>
    <property type="match status" value="1"/>
</dbReference>
<dbReference type="GO" id="GO:0015297">
    <property type="term" value="F:antiporter activity"/>
    <property type="evidence" value="ECO:0007669"/>
    <property type="project" value="UniProtKB-KW"/>
</dbReference>
<dbReference type="InterPro" id="IPR006153">
    <property type="entry name" value="Cation/H_exchanger_TM"/>
</dbReference>
<evidence type="ECO:0000256" key="5">
    <source>
        <dbReference type="ARBA" id="ARBA00022692"/>
    </source>
</evidence>
<keyword evidence="4" id="KW-0050">Antiport</keyword>
<dbReference type="GO" id="GO:1902600">
    <property type="term" value="P:proton transmembrane transport"/>
    <property type="evidence" value="ECO:0007669"/>
    <property type="project" value="InterPro"/>
</dbReference>
<keyword evidence="7" id="KW-0406">Ion transport</keyword>
<sequence>MTEDLISLTVIMAVAVACPIIAGLVPRQAVPQTVLLLAAGAAIGPYGLGVIHITRAVDLVSELGLAFLFLIAGYEIEPSRLGGHQGRLGLGTWIGTFALAWGLVIVLPFFTAHDMNGAAAAICLTTTALGTLMPILKERNLEDTPVGDAVIAYGTWGELCPIIAMAVLLSARAQSQTIIILVSFVAVCILVAAVPVAARKTGGWLYRFVSNTADTSSQTLMRFTVLLLLVLVTCSAVFGLDLVLGAFAAGFVLRMILPRGSGSLDVKLDGVAYGFLIPVFFVVSGALIDVRAVAGDPMLFVGFILMLLLVRSLPVFIVMAFDRRNPMSSHNRATVALYCATALPLIVAVTSVAVSSGAMRRATASTLVAAGAVTVLVMPLLASMTSRVADAHPAGAILEIAHSPRRAGDILAEHWDLFELMRTIESLDGSGADIREEIRRGIREDVGEAAQAARERRRKAVERALEDHRRLQEELSRRHHS</sequence>
<organism evidence="11 12">
    <name type="scientific">Bifidobacterium minimum</name>
    <dbReference type="NCBI Taxonomy" id="1693"/>
    <lineage>
        <taxon>Bacteria</taxon>
        <taxon>Bacillati</taxon>
        <taxon>Actinomycetota</taxon>
        <taxon>Actinomycetes</taxon>
        <taxon>Bifidobacteriales</taxon>
        <taxon>Bifidobacteriaceae</taxon>
        <taxon>Bifidobacterium</taxon>
    </lineage>
</organism>
<comment type="similarity">
    <text evidence="2">Belongs to the monovalent cation:proton antiporter 2 (CPA2) transporter (TC 2.A.37) family.</text>
</comment>
<evidence type="ECO:0000256" key="1">
    <source>
        <dbReference type="ARBA" id="ARBA00004141"/>
    </source>
</evidence>
<evidence type="ECO:0000256" key="8">
    <source>
        <dbReference type="ARBA" id="ARBA00023136"/>
    </source>
</evidence>
<protein>
    <submittedName>
        <fullName evidence="11">Na(+)/H(+) antiporter-like protein</fullName>
    </submittedName>
</protein>
<dbReference type="PANTHER" id="PTHR43562">
    <property type="entry name" value="NAPA-TYPE SODIUM/HYDROGEN ANTIPORTER"/>
    <property type="match status" value="1"/>
</dbReference>
<dbReference type="InterPro" id="IPR038770">
    <property type="entry name" value="Na+/solute_symporter_sf"/>
</dbReference>